<dbReference type="RefSeq" id="WP_161719041.1">
    <property type="nucleotide sequence ID" value="NZ_JAAAPO010000004.1"/>
</dbReference>
<dbReference type="PROSITE" id="PS51197">
    <property type="entry name" value="HTH_RRF2_2"/>
    <property type="match status" value="1"/>
</dbReference>
<dbReference type="Pfam" id="PF02082">
    <property type="entry name" value="Rrf2"/>
    <property type="match status" value="1"/>
</dbReference>
<organism evidence="2 3">
    <name type="scientific">Novosphingobium ovatum</name>
    <dbReference type="NCBI Taxonomy" id="1908523"/>
    <lineage>
        <taxon>Bacteria</taxon>
        <taxon>Pseudomonadati</taxon>
        <taxon>Pseudomonadota</taxon>
        <taxon>Alphaproteobacteria</taxon>
        <taxon>Sphingomonadales</taxon>
        <taxon>Sphingomonadaceae</taxon>
        <taxon>Novosphingobium</taxon>
    </lineage>
</organism>
<dbReference type="PANTHER" id="PTHR33221">
    <property type="entry name" value="WINGED HELIX-TURN-HELIX TRANSCRIPTIONAL REGULATOR, RRF2 FAMILY"/>
    <property type="match status" value="1"/>
</dbReference>
<dbReference type="InterPro" id="IPR036388">
    <property type="entry name" value="WH-like_DNA-bd_sf"/>
</dbReference>
<gene>
    <name evidence="2" type="ORF">GTZ99_11680</name>
</gene>
<proteinExistence type="predicted"/>
<keyword evidence="1" id="KW-0238">DNA-binding</keyword>
<comment type="caution">
    <text evidence="2">The sequence shown here is derived from an EMBL/GenBank/DDBJ whole genome shotgun (WGS) entry which is preliminary data.</text>
</comment>
<accession>A0ABW9XFL1</accession>
<dbReference type="InterPro" id="IPR000944">
    <property type="entry name" value="Tscrpt_reg_Rrf2"/>
</dbReference>
<dbReference type="InterPro" id="IPR036390">
    <property type="entry name" value="WH_DNA-bd_sf"/>
</dbReference>
<sequence length="154" mass="16856">MRLTAFTDYGLRMLMRMASVPERVFSTAELADELGLSRNHLAKIIQKLAQVGIVETRRGGGGGSVLARQPAHISLGEIIRHLEEGHPLVDCLAHEPRDCSLDGQCRLKFRLQAAERAFLAELDKHSLASVALSRLSGARDHLMPPTGTQAEARP</sequence>
<dbReference type="PANTHER" id="PTHR33221:SF4">
    <property type="entry name" value="HTH-TYPE TRANSCRIPTIONAL REPRESSOR NSRR"/>
    <property type="match status" value="1"/>
</dbReference>
<reference evidence="3" key="1">
    <citation type="submission" date="2020-01" db="EMBL/GenBank/DDBJ databases">
        <title>Sphingomonas sp. strain CSW-10.</title>
        <authorList>
            <person name="Chen W.-M."/>
        </authorList>
    </citation>
    <scope>NUCLEOTIDE SEQUENCE [LARGE SCALE GENOMIC DNA]</scope>
    <source>
        <strain evidence="3">FSY-8</strain>
    </source>
</reference>
<dbReference type="Proteomes" id="UP000753724">
    <property type="component" value="Unassembled WGS sequence"/>
</dbReference>
<keyword evidence="3" id="KW-1185">Reference proteome</keyword>
<name>A0ABW9XFL1_9SPHN</name>
<evidence type="ECO:0000313" key="2">
    <source>
        <dbReference type="EMBL" id="NBC37217.1"/>
    </source>
</evidence>
<dbReference type="Gene3D" id="1.10.10.10">
    <property type="entry name" value="Winged helix-like DNA-binding domain superfamily/Winged helix DNA-binding domain"/>
    <property type="match status" value="1"/>
</dbReference>
<evidence type="ECO:0000313" key="3">
    <source>
        <dbReference type="Proteomes" id="UP000753724"/>
    </source>
</evidence>
<evidence type="ECO:0000256" key="1">
    <source>
        <dbReference type="ARBA" id="ARBA00023125"/>
    </source>
</evidence>
<dbReference type="NCBIfam" id="TIGR00738">
    <property type="entry name" value="rrf2_super"/>
    <property type="match status" value="1"/>
</dbReference>
<dbReference type="SUPFAM" id="SSF46785">
    <property type="entry name" value="Winged helix' DNA-binding domain"/>
    <property type="match status" value="1"/>
</dbReference>
<protein>
    <submittedName>
        <fullName evidence="2">Rrf2 family transcriptional regulator</fullName>
    </submittedName>
</protein>
<dbReference type="EMBL" id="JAAAPO010000004">
    <property type="protein sequence ID" value="NBC37217.1"/>
    <property type="molecule type" value="Genomic_DNA"/>
</dbReference>